<keyword evidence="1 3" id="KW-0436">Ligase</keyword>
<dbReference type="InterPro" id="IPR004408">
    <property type="entry name" value="Biotin_CoA_COase_ligase"/>
</dbReference>
<sequence length="243" mass="27588">MKNTFVGTNIIFLECVDSTNNYTANLFKSGAIDSGTVIMTDKQTSGRGQRQNEWHSDAFSNLLFSVAADLKLWKIKNIISLNHIVALSIHDFLSAHTENVKIKWPNDVMIEDEKSAGILIENQYSSQQVKSIIGIGININQQEFDLPRATSLKIATGQSYSPRNMIYSLVDILDGYVALYQHKGSEYLHSLYNEHLWKRNVNHVFQFDNQMKKGKIVTSTIEGELLVDINGHHHLFKNGEVKY</sequence>
<dbReference type="OrthoDB" id="9807064at2"/>
<dbReference type="PANTHER" id="PTHR12835:SF5">
    <property type="entry name" value="BIOTIN--PROTEIN LIGASE"/>
    <property type="match status" value="1"/>
</dbReference>
<dbReference type="PANTHER" id="PTHR12835">
    <property type="entry name" value="BIOTIN PROTEIN LIGASE"/>
    <property type="match status" value="1"/>
</dbReference>
<protein>
    <submittedName>
        <fullName evidence="3">Biotin--[acetyl-CoA-carboxylase] ligase</fullName>
    </submittedName>
</protein>
<dbReference type="RefSeq" id="WP_101334764.1">
    <property type="nucleotide sequence ID" value="NZ_PJNI01000009.1"/>
</dbReference>
<evidence type="ECO:0000313" key="4">
    <source>
        <dbReference type="Proteomes" id="UP000236654"/>
    </source>
</evidence>
<dbReference type="EMBL" id="PJNI01000009">
    <property type="protein sequence ID" value="PKR80594.1"/>
    <property type="molecule type" value="Genomic_DNA"/>
</dbReference>
<feature type="domain" description="BPL/LPL catalytic" evidence="2">
    <location>
        <begin position="13"/>
        <end position="138"/>
    </location>
</feature>
<dbReference type="NCBIfam" id="TIGR00121">
    <property type="entry name" value="birA_ligase"/>
    <property type="match status" value="1"/>
</dbReference>
<dbReference type="SUPFAM" id="SSF55681">
    <property type="entry name" value="Class II aaRS and biotin synthetases"/>
    <property type="match status" value="1"/>
</dbReference>
<dbReference type="InterPro" id="IPR045864">
    <property type="entry name" value="aa-tRNA-synth_II/BPL/LPL"/>
</dbReference>
<reference evidence="3 4" key="1">
    <citation type="submission" date="2017-12" db="EMBL/GenBank/DDBJ databases">
        <title>The draft genome sequence of Brumimicrobium saltpan LHR20.</title>
        <authorList>
            <person name="Do Z.-J."/>
            <person name="Luo H.-R."/>
        </authorList>
    </citation>
    <scope>NUCLEOTIDE SEQUENCE [LARGE SCALE GENOMIC DNA]</scope>
    <source>
        <strain evidence="3 4">LHR20</strain>
    </source>
</reference>
<name>A0A2I0R1Y7_9FLAO</name>
<evidence type="ECO:0000256" key="1">
    <source>
        <dbReference type="ARBA" id="ARBA00022598"/>
    </source>
</evidence>
<organism evidence="3 4">
    <name type="scientific">Brumimicrobium salinarum</name>
    <dbReference type="NCBI Taxonomy" id="2058658"/>
    <lineage>
        <taxon>Bacteria</taxon>
        <taxon>Pseudomonadati</taxon>
        <taxon>Bacteroidota</taxon>
        <taxon>Flavobacteriia</taxon>
        <taxon>Flavobacteriales</taxon>
        <taxon>Crocinitomicaceae</taxon>
        <taxon>Brumimicrobium</taxon>
    </lineage>
</organism>
<dbReference type="AlphaFoldDB" id="A0A2I0R1Y7"/>
<dbReference type="Gene3D" id="3.30.930.10">
    <property type="entry name" value="Bira Bifunctional Protein, Domain 2"/>
    <property type="match status" value="1"/>
</dbReference>
<comment type="caution">
    <text evidence="3">The sequence shown here is derived from an EMBL/GenBank/DDBJ whole genome shotgun (WGS) entry which is preliminary data.</text>
</comment>
<dbReference type="InterPro" id="IPR004143">
    <property type="entry name" value="BPL_LPL_catalytic"/>
</dbReference>
<evidence type="ECO:0000313" key="3">
    <source>
        <dbReference type="EMBL" id="PKR80594.1"/>
    </source>
</evidence>
<dbReference type="GO" id="GO:0005737">
    <property type="term" value="C:cytoplasm"/>
    <property type="evidence" value="ECO:0007669"/>
    <property type="project" value="TreeGrafter"/>
</dbReference>
<accession>A0A2I0R1Y7</accession>
<dbReference type="GO" id="GO:0004077">
    <property type="term" value="F:biotin--[biotin carboxyl-carrier protein] ligase activity"/>
    <property type="evidence" value="ECO:0007669"/>
    <property type="project" value="InterPro"/>
</dbReference>
<gene>
    <name evidence="3" type="ORF">CW751_09480</name>
</gene>
<dbReference type="Proteomes" id="UP000236654">
    <property type="component" value="Unassembled WGS sequence"/>
</dbReference>
<keyword evidence="4" id="KW-1185">Reference proteome</keyword>
<evidence type="ECO:0000259" key="2">
    <source>
        <dbReference type="Pfam" id="PF03099"/>
    </source>
</evidence>
<proteinExistence type="predicted"/>
<dbReference type="Pfam" id="PF03099">
    <property type="entry name" value="BPL_LplA_LipB"/>
    <property type="match status" value="1"/>
</dbReference>